<dbReference type="EMBL" id="LGRX02009024">
    <property type="protein sequence ID" value="KAK3272346.1"/>
    <property type="molecule type" value="Genomic_DNA"/>
</dbReference>
<evidence type="ECO:0000313" key="3">
    <source>
        <dbReference type="Proteomes" id="UP001190700"/>
    </source>
</evidence>
<evidence type="ECO:0000313" key="2">
    <source>
        <dbReference type="EMBL" id="KAK3272346.1"/>
    </source>
</evidence>
<protein>
    <submittedName>
        <fullName evidence="2">Uncharacterized protein</fullName>
    </submittedName>
</protein>
<accession>A0AAE0G7J7</accession>
<feature type="compositionally biased region" description="Polar residues" evidence="1">
    <location>
        <begin position="110"/>
        <end position="120"/>
    </location>
</feature>
<sequence>MSASETPSPPFPITTTATSMSPSSPITRSQTTPSPIKPSSAHTSPYVTRASPKQNIKPQVSGNPAAPFRPPGATSSQETAEEKAERVRKRNREYAAENRARKKAERNAQPPMNNDTSSTILIDADQAPTPQDPPNPSQEEVEELEPNLQATQDEEEEGAEDGNDNDLEDDDDLPTNPTSAKLWEVFAQEFNNPSCRVQVLEPLDDTWDSIHYSGHNPNQLVHTRSAEQLKLVYTRKRASLTVLCANYEKSGFNEGERFQYLNSVKNEKADASLYYWWLVIESQNLKSSVVKKLDDGVGGSSSQPSAAKKKTAVKRESIEPSQADVAILDACHAHRDFMQLQTRQTQSELDLQHAAASKEREDMKIVTMIASNNDMDPTVRAKANEKLLAWLTVKTHL</sequence>
<feature type="region of interest" description="Disordered" evidence="1">
    <location>
        <begin position="1"/>
        <end position="178"/>
    </location>
</feature>
<gene>
    <name evidence="2" type="ORF">CYMTET_19358</name>
</gene>
<feature type="compositionally biased region" description="Polar residues" evidence="1">
    <location>
        <begin position="40"/>
        <end position="62"/>
    </location>
</feature>
<reference evidence="2 3" key="1">
    <citation type="journal article" date="2015" name="Genome Biol. Evol.">
        <title>Comparative Genomics of a Bacterivorous Green Alga Reveals Evolutionary Causalities and Consequences of Phago-Mixotrophic Mode of Nutrition.</title>
        <authorList>
            <person name="Burns J.A."/>
            <person name="Paasch A."/>
            <person name="Narechania A."/>
            <person name="Kim E."/>
        </authorList>
    </citation>
    <scope>NUCLEOTIDE SEQUENCE [LARGE SCALE GENOMIC DNA]</scope>
    <source>
        <strain evidence="2 3">PLY_AMNH</strain>
    </source>
</reference>
<keyword evidence="3" id="KW-1185">Reference proteome</keyword>
<proteinExistence type="predicted"/>
<dbReference type="AlphaFoldDB" id="A0AAE0G7J7"/>
<feature type="region of interest" description="Disordered" evidence="1">
    <location>
        <begin position="293"/>
        <end position="317"/>
    </location>
</feature>
<evidence type="ECO:0000256" key="1">
    <source>
        <dbReference type="SAM" id="MobiDB-lite"/>
    </source>
</evidence>
<comment type="caution">
    <text evidence="2">The sequence shown here is derived from an EMBL/GenBank/DDBJ whole genome shotgun (WGS) entry which is preliminary data.</text>
</comment>
<organism evidence="2 3">
    <name type="scientific">Cymbomonas tetramitiformis</name>
    <dbReference type="NCBI Taxonomy" id="36881"/>
    <lineage>
        <taxon>Eukaryota</taxon>
        <taxon>Viridiplantae</taxon>
        <taxon>Chlorophyta</taxon>
        <taxon>Pyramimonadophyceae</taxon>
        <taxon>Pyramimonadales</taxon>
        <taxon>Pyramimonadaceae</taxon>
        <taxon>Cymbomonas</taxon>
    </lineage>
</organism>
<feature type="compositionally biased region" description="Low complexity" evidence="1">
    <location>
        <begin position="13"/>
        <end position="27"/>
    </location>
</feature>
<name>A0AAE0G7J7_9CHLO</name>
<feature type="compositionally biased region" description="Acidic residues" evidence="1">
    <location>
        <begin position="152"/>
        <end position="173"/>
    </location>
</feature>
<dbReference type="Proteomes" id="UP001190700">
    <property type="component" value="Unassembled WGS sequence"/>
</dbReference>